<reference evidence="1 2" key="1">
    <citation type="submission" date="2017-04" db="EMBL/GenBank/DDBJ databases">
        <title>High diversity of culturable Acinetobacter species in natural soil and water ecosystems.</title>
        <authorList>
            <person name="Nemec A."/>
            <person name="Radolfova-Krizova L."/>
        </authorList>
    </citation>
    <scope>NUCLEOTIDE SEQUENCE [LARGE SCALE GENOMIC DNA]</scope>
    <source>
        <strain evidence="1 2">ANC 4999</strain>
    </source>
</reference>
<organism evidence="1 2">
    <name type="scientific">Acinetobacter silvestris</name>
    <dbReference type="NCBI Taxonomy" id="1977882"/>
    <lineage>
        <taxon>Bacteria</taxon>
        <taxon>Pseudomonadati</taxon>
        <taxon>Pseudomonadota</taxon>
        <taxon>Gammaproteobacteria</taxon>
        <taxon>Moraxellales</taxon>
        <taxon>Moraxellaceae</taxon>
        <taxon>Acinetobacter</taxon>
    </lineage>
</organism>
<keyword evidence="2" id="KW-1185">Reference proteome</keyword>
<dbReference type="OrthoDB" id="6691867at2"/>
<accession>A0A1Y3C8Z3</accession>
<dbReference type="AlphaFoldDB" id="A0A1Y3C8Z3"/>
<proteinExistence type="predicted"/>
<gene>
    <name evidence="1" type="ORF">B9T28_13665</name>
</gene>
<evidence type="ECO:0000313" key="1">
    <source>
        <dbReference type="EMBL" id="OTG63180.1"/>
    </source>
</evidence>
<sequence length="111" mass="12749">MTFYKEVGIPFGLSETQSEQLENGLKSLENEFYAADDVNAESFAKKFYQQFEDLIKTCGIEGSDLEALVNHLYFTQEIVTFIIPSFYTAGGDREIFNDTYELMMAELQLEQ</sequence>
<comment type="caution">
    <text evidence="1">The sequence shown here is derived from an EMBL/GenBank/DDBJ whole genome shotgun (WGS) entry which is preliminary data.</text>
</comment>
<evidence type="ECO:0000313" key="2">
    <source>
        <dbReference type="Proteomes" id="UP000242765"/>
    </source>
</evidence>
<name>A0A1Y3C8Z3_9GAMM</name>
<protein>
    <submittedName>
        <fullName evidence="1">Uncharacterized protein</fullName>
    </submittedName>
</protein>
<dbReference type="EMBL" id="NEGB01000010">
    <property type="protein sequence ID" value="OTG63180.1"/>
    <property type="molecule type" value="Genomic_DNA"/>
</dbReference>
<dbReference type="Proteomes" id="UP000242765">
    <property type="component" value="Unassembled WGS sequence"/>
</dbReference>
<dbReference type="RefSeq" id="WP_086204534.1">
    <property type="nucleotide sequence ID" value="NZ_NEGB01000010.1"/>
</dbReference>